<dbReference type="InParanoid" id="E3K7J2"/>
<protein>
    <submittedName>
        <fullName evidence="1">Uncharacterized protein</fullName>
    </submittedName>
</protein>
<evidence type="ECO:0000313" key="2">
    <source>
        <dbReference type="Proteomes" id="UP000008783"/>
    </source>
</evidence>
<name>E3K7J2_PUCGT</name>
<proteinExistence type="predicted"/>
<dbReference type="RefSeq" id="XP_003324902.1">
    <property type="nucleotide sequence ID" value="XM_003324854.1"/>
</dbReference>
<sequence>MYRRLFVDPRYQEGLSALALREHEGATDSQSGSWFWADVDSQFCRNLSSFEFFYKLEQPPSFAWVLRIRT</sequence>
<reference evidence="2" key="2">
    <citation type="journal article" date="2011" name="Proc. Natl. Acad. Sci. U.S.A.">
        <title>Obligate biotrophy features unraveled by the genomic analysis of rust fungi.</title>
        <authorList>
            <person name="Duplessis S."/>
            <person name="Cuomo C.A."/>
            <person name="Lin Y.-C."/>
            <person name="Aerts A."/>
            <person name="Tisserant E."/>
            <person name="Veneault-Fourrey C."/>
            <person name="Joly D.L."/>
            <person name="Hacquard S."/>
            <person name="Amselem J."/>
            <person name="Cantarel B.L."/>
            <person name="Chiu R."/>
            <person name="Coutinho P.M."/>
            <person name="Feau N."/>
            <person name="Field M."/>
            <person name="Frey P."/>
            <person name="Gelhaye E."/>
            <person name="Goldberg J."/>
            <person name="Grabherr M.G."/>
            <person name="Kodira C.D."/>
            <person name="Kohler A."/>
            <person name="Kuees U."/>
            <person name="Lindquist E.A."/>
            <person name="Lucas S.M."/>
            <person name="Mago R."/>
            <person name="Mauceli E."/>
            <person name="Morin E."/>
            <person name="Murat C."/>
            <person name="Pangilinan J.L."/>
            <person name="Park R."/>
            <person name="Pearson M."/>
            <person name="Quesneville H."/>
            <person name="Rouhier N."/>
            <person name="Sakthikumar S."/>
            <person name="Salamov A.A."/>
            <person name="Schmutz J."/>
            <person name="Selles B."/>
            <person name="Shapiro H."/>
            <person name="Tanguay P."/>
            <person name="Tuskan G.A."/>
            <person name="Henrissat B."/>
            <person name="Van de Peer Y."/>
            <person name="Rouze P."/>
            <person name="Ellis J.G."/>
            <person name="Dodds P.N."/>
            <person name="Schein J.E."/>
            <person name="Zhong S."/>
            <person name="Hamelin R.C."/>
            <person name="Grigoriev I.V."/>
            <person name="Szabo L.J."/>
            <person name="Martin F."/>
        </authorList>
    </citation>
    <scope>NUCLEOTIDE SEQUENCE [LARGE SCALE GENOMIC DNA]</scope>
    <source>
        <strain evidence="2">CRL 75-36-700-3 / race SCCL</strain>
    </source>
</reference>
<reference key="1">
    <citation type="submission" date="2007-01" db="EMBL/GenBank/DDBJ databases">
        <title>The Genome Sequence of Puccinia graminis f. sp. tritici Strain CRL 75-36-700-3.</title>
        <authorList>
            <consortium name="The Broad Institute Genome Sequencing Platform"/>
            <person name="Birren B."/>
            <person name="Lander E."/>
            <person name="Galagan J."/>
            <person name="Nusbaum C."/>
            <person name="Devon K."/>
            <person name="Cuomo C."/>
            <person name="Jaffe D."/>
            <person name="Butler J."/>
            <person name="Alvarez P."/>
            <person name="Gnerre S."/>
            <person name="Grabherr M."/>
            <person name="Mauceli E."/>
            <person name="Brockman W."/>
            <person name="Young S."/>
            <person name="LaButti K."/>
            <person name="Sykes S."/>
            <person name="DeCaprio D."/>
            <person name="Crawford M."/>
            <person name="Koehrsen M."/>
            <person name="Engels R."/>
            <person name="Montgomery P."/>
            <person name="Pearson M."/>
            <person name="Howarth C."/>
            <person name="Larson L."/>
            <person name="White J."/>
            <person name="Zeng Q."/>
            <person name="Kodira C."/>
            <person name="Yandava C."/>
            <person name="Alvarado L."/>
            <person name="O'Leary S."/>
            <person name="Szabo L."/>
            <person name="Dean R."/>
            <person name="Schein J."/>
        </authorList>
    </citation>
    <scope>NUCLEOTIDE SEQUENCE</scope>
    <source>
        <strain>CRL 75-36-700-3</strain>
    </source>
</reference>
<keyword evidence="2" id="KW-1185">Reference proteome</keyword>
<dbReference type="Proteomes" id="UP000008783">
    <property type="component" value="Unassembled WGS sequence"/>
</dbReference>
<dbReference type="VEuPathDB" id="FungiDB:PGTG_06439"/>
<evidence type="ECO:0000313" key="1">
    <source>
        <dbReference type="EMBL" id="EFP80483.1"/>
    </source>
</evidence>
<dbReference type="EMBL" id="DS178275">
    <property type="protein sequence ID" value="EFP80483.1"/>
    <property type="molecule type" value="Genomic_DNA"/>
</dbReference>
<dbReference type="AlphaFoldDB" id="E3K7J2"/>
<dbReference type="GeneID" id="10539494"/>
<gene>
    <name evidence="1" type="ORF">PGTG_06439</name>
</gene>
<dbReference type="KEGG" id="pgr:PGTG_06439"/>
<accession>E3K7J2</accession>
<dbReference type="HOGENOM" id="CLU_2759013_0_0_1"/>
<organism evidence="1 2">
    <name type="scientific">Puccinia graminis f. sp. tritici (strain CRL 75-36-700-3 / race SCCL)</name>
    <name type="common">Black stem rust fungus</name>
    <dbReference type="NCBI Taxonomy" id="418459"/>
    <lineage>
        <taxon>Eukaryota</taxon>
        <taxon>Fungi</taxon>
        <taxon>Dikarya</taxon>
        <taxon>Basidiomycota</taxon>
        <taxon>Pucciniomycotina</taxon>
        <taxon>Pucciniomycetes</taxon>
        <taxon>Pucciniales</taxon>
        <taxon>Pucciniaceae</taxon>
        <taxon>Puccinia</taxon>
    </lineage>
</organism>